<sequence length="203" mass="22287">MVRLPLQVIEQQVMGRLNEQSPVRLSYERSLGLLDATAGHLLAAPEVRERGAALIRRSDALRRAGRLTAAADAGLAEANAEVRQAYRDAEHRQEHADETAEREVRAAREDAQRHRRTVVANTQRRVSAGVQRAGKVAAARKNTVEAQRRSRTDRIAAAEHAVTADADATLIEANAERAAAAGARAEADRVEQLAATEKRNRRR</sequence>
<reference evidence="2 3" key="1">
    <citation type="journal article" date="2012" name="J. Bacteriol.">
        <title>Genome sequence of Mycobacterium hassiacum DSM 44199, a rare source of heat-stable mycobacterial proteins.</title>
        <authorList>
            <person name="Tiago I."/>
            <person name="Maranha A."/>
            <person name="Mendes V."/>
            <person name="Alarico S."/>
            <person name="Moynihan P.J."/>
            <person name="Clarke A.J."/>
            <person name="Macedo-Ribeiro S."/>
            <person name="Pereira P.J."/>
            <person name="Empadinhas N."/>
        </authorList>
    </citation>
    <scope>NUCLEOTIDE SEQUENCE [LARGE SCALE GENOMIC DNA]</scope>
    <source>
        <strain evidence="3">DSM 44199 / CIP 105218 / JCM 12690 / 3849</strain>
    </source>
</reference>
<proteinExistence type="predicted"/>
<accession>K5BHA0</accession>
<dbReference type="AlphaFoldDB" id="K5BHA0"/>
<dbReference type="PATRIC" id="fig|1122247.3.peg.441"/>
<evidence type="ECO:0008006" key="4">
    <source>
        <dbReference type="Google" id="ProtNLM"/>
    </source>
</evidence>
<dbReference type="eggNOG" id="ENOG5033RUJ">
    <property type="taxonomic scope" value="Bacteria"/>
</dbReference>
<protein>
    <recommendedName>
        <fullName evidence="4">IF2 family translation initiation factor</fullName>
    </recommendedName>
</protein>
<comment type="caution">
    <text evidence="2">The sequence shown here is derived from an EMBL/GenBank/DDBJ whole genome shotgun (WGS) entry which is preliminary data.</text>
</comment>
<evidence type="ECO:0000256" key="1">
    <source>
        <dbReference type="SAM" id="MobiDB-lite"/>
    </source>
</evidence>
<gene>
    <name evidence="2" type="ORF">C731_0461</name>
</gene>
<evidence type="ECO:0000313" key="3">
    <source>
        <dbReference type="Proteomes" id="UP000006265"/>
    </source>
</evidence>
<name>K5BHA0_MYCHD</name>
<organism evidence="2 3">
    <name type="scientific">Mycolicibacterium hassiacum (strain DSM 44199 / CIP 105218 / JCM 12690 / 3849)</name>
    <name type="common">Mycobacterium hassiacum</name>
    <dbReference type="NCBI Taxonomy" id="1122247"/>
    <lineage>
        <taxon>Bacteria</taxon>
        <taxon>Bacillati</taxon>
        <taxon>Actinomycetota</taxon>
        <taxon>Actinomycetes</taxon>
        <taxon>Mycobacteriales</taxon>
        <taxon>Mycobacteriaceae</taxon>
        <taxon>Mycolicibacterium</taxon>
    </lineage>
</organism>
<dbReference type="STRING" id="1122247.GCA_000379865_02617"/>
<dbReference type="EMBL" id="AMRA01000013">
    <property type="protein sequence ID" value="EKF25502.1"/>
    <property type="molecule type" value="Genomic_DNA"/>
</dbReference>
<dbReference type="Proteomes" id="UP000006265">
    <property type="component" value="Unassembled WGS sequence"/>
</dbReference>
<keyword evidence="3" id="KW-1185">Reference proteome</keyword>
<evidence type="ECO:0000313" key="2">
    <source>
        <dbReference type="EMBL" id="EKF25502.1"/>
    </source>
</evidence>
<feature type="region of interest" description="Disordered" evidence="1">
    <location>
        <begin position="178"/>
        <end position="203"/>
    </location>
</feature>